<gene>
    <name evidence="4" type="ordered locus">MMAR_5414</name>
</gene>
<accession>B2HMQ2</accession>
<dbReference type="Pfam" id="PF18879">
    <property type="entry name" value="EspA_EspE"/>
    <property type="match status" value="1"/>
</dbReference>
<dbReference type="STRING" id="216594.MMAR_5414"/>
<protein>
    <submittedName>
        <fullName evidence="4">Conserved hypothetical membrane protein</fullName>
    </submittedName>
</protein>
<dbReference type="Proteomes" id="UP000001190">
    <property type="component" value="Chromosome"/>
</dbReference>
<keyword evidence="2" id="KW-0812">Transmembrane</keyword>
<feature type="compositionally biased region" description="Low complexity" evidence="1">
    <location>
        <begin position="1"/>
        <end position="19"/>
    </location>
</feature>
<feature type="transmembrane region" description="Helical" evidence="2">
    <location>
        <begin position="163"/>
        <end position="184"/>
    </location>
</feature>
<keyword evidence="2" id="KW-1133">Transmembrane helix</keyword>
<organism evidence="4 5">
    <name type="scientific">Mycobacterium marinum (strain ATCC BAA-535 / M)</name>
    <dbReference type="NCBI Taxonomy" id="216594"/>
    <lineage>
        <taxon>Bacteria</taxon>
        <taxon>Bacillati</taxon>
        <taxon>Actinomycetota</taxon>
        <taxon>Actinomycetes</taxon>
        <taxon>Mycobacteriales</taxon>
        <taxon>Mycobacteriaceae</taxon>
        <taxon>Mycobacterium</taxon>
        <taxon>Mycobacterium ulcerans group</taxon>
    </lineage>
</organism>
<dbReference type="EMBL" id="CP000854">
    <property type="protein sequence ID" value="ACC43821.1"/>
    <property type="molecule type" value="Genomic_DNA"/>
</dbReference>
<feature type="domain" description="ESX-1 secretion-associated protein EspA/EspE-like" evidence="3">
    <location>
        <begin position="55"/>
        <end position="130"/>
    </location>
</feature>
<evidence type="ECO:0000256" key="1">
    <source>
        <dbReference type="SAM" id="MobiDB-lite"/>
    </source>
</evidence>
<dbReference type="HOGENOM" id="CLU_037846_1_0_11"/>
<evidence type="ECO:0000259" key="3">
    <source>
        <dbReference type="Pfam" id="PF18879"/>
    </source>
</evidence>
<feature type="compositionally biased region" description="Low complexity" evidence="1">
    <location>
        <begin position="340"/>
        <end position="349"/>
    </location>
</feature>
<dbReference type="AlphaFoldDB" id="B2HMQ2"/>
<dbReference type="KEGG" id="mmi:MMAR_5414"/>
<dbReference type="eggNOG" id="ENOG5032GMT">
    <property type="taxonomic scope" value="Bacteria"/>
</dbReference>
<evidence type="ECO:0000313" key="5">
    <source>
        <dbReference type="Proteomes" id="UP000001190"/>
    </source>
</evidence>
<feature type="region of interest" description="Disordered" evidence="1">
    <location>
        <begin position="340"/>
        <end position="381"/>
    </location>
</feature>
<dbReference type="InterPro" id="IPR043796">
    <property type="entry name" value="ESX-1_EspA/EspE-like"/>
</dbReference>
<feature type="region of interest" description="Disordered" evidence="1">
    <location>
        <begin position="1"/>
        <end position="28"/>
    </location>
</feature>
<evidence type="ECO:0000313" key="4">
    <source>
        <dbReference type="EMBL" id="ACC43821.1"/>
    </source>
</evidence>
<proteinExistence type="predicted"/>
<sequence length="381" mass="38870">MQPFNPAGNDAPVPGGNNNPPEPELRGEPGSVLCACTEAVLFAWLIHALAHPTPPEKGDSVVRSGVMFDQLSGQIAALVPEEGWQGIAAQAYAAQTLAQSQRARLMGDLDRLSAGLVASQAEIVKTVRTGVIALMVIVAGAGAVCLYIEGALGPAGWRLSQNIAGVVCIGALTSWFGLLAYGGIASDRNRRSLQVLTQRLTDMMTNLPNWSGQVPALADAAVPPSASDGAAQNLPWRTAGLAEDLGAVLQTTDAAMILTGLPGLPGSPEFSQPSAPSPGFADFGAPHLPIPTLAGMPTMPTGGELAAMNRVTAALGQLNTAAAQQAQMVSSLAQQRIGADGTGAAASTSTDERAPVTTATGATQHHPPRVGTPAGLARILR</sequence>
<keyword evidence="5" id="KW-1185">Reference proteome</keyword>
<evidence type="ECO:0000256" key="2">
    <source>
        <dbReference type="SAM" id="Phobius"/>
    </source>
</evidence>
<name>B2HMQ2_MYCMM</name>
<keyword evidence="2" id="KW-0472">Membrane</keyword>
<dbReference type="RefSeq" id="WP_012396914.1">
    <property type="nucleotide sequence ID" value="NC_010612.1"/>
</dbReference>
<feature type="transmembrane region" description="Helical" evidence="2">
    <location>
        <begin position="131"/>
        <end position="151"/>
    </location>
</feature>
<reference evidence="4 5" key="1">
    <citation type="journal article" date="2008" name="Genome Res.">
        <title>Insights from the complete genome sequence of Mycobacterium marinum on the evolution of Mycobacterium tuberculosis.</title>
        <authorList>
            <person name="Stinear T.P."/>
            <person name="Seemann T."/>
            <person name="Harrison P.F."/>
            <person name="Jenkin G.A."/>
            <person name="Davies J.K."/>
            <person name="Johnson P.D."/>
            <person name="Abdellah Z."/>
            <person name="Arrowsmith C."/>
            <person name="Chillingworth T."/>
            <person name="Churcher C."/>
            <person name="Clarke K."/>
            <person name="Cronin A."/>
            <person name="Davis P."/>
            <person name="Goodhead I."/>
            <person name="Holroyd N."/>
            <person name="Jagels K."/>
            <person name="Lord A."/>
            <person name="Moule S."/>
            <person name="Mungall K."/>
            <person name="Norbertczak H."/>
            <person name="Quail M.A."/>
            <person name="Rabbinowitsch E."/>
            <person name="Walker D."/>
            <person name="White B."/>
            <person name="Whitehead S."/>
            <person name="Small P.L."/>
            <person name="Brosch R."/>
            <person name="Ramakrishnan L."/>
            <person name="Fischbach M.A."/>
            <person name="Parkhill J."/>
            <person name="Cole S.T."/>
        </authorList>
    </citation>
    <scope>NUCLEOTIDE SEQUENCE [LARGE SCALE GENOMIC DNA]</scope>
    <source>
        <strain evidence="5">ATCC BAA-535 / M</strain>
    </source>
</reference>